<dbReference type="EMBL" id="CP016761">
    <property type="protein sequence ID" value="ANX12102.1"/>
    <property type="molecule type" value="Genomic_DNA"/>
</dbReference>
<accession>A0A1B1Z3V3</accession>
<name>A0A1B1Z3V3_9BACL</name>
<organism evidence="3 4">
    <name type="scientific">Fictibacillus arsenicus</name>
    <dbReference type="NCBI Taxonomy" id="255247"/>
    <lineage>
        <taxon>Bacteria</taxon>
        <taxon>Bacillati</taxon>
        <taxon>Bacillota</taxon>
        <taxon>Bacilli</taxon>
        <taxon>Bacillales</taxon>
        <taxon>Fictibacillaceae</taxon>
        <taxon>Fictibacillus</taxon>
    </lineage>
</organism>
<dbReference type="SUPFAM" id="SSF53756">
    <property type="entry name" value="UDP-Glycosyltransferase/glycogen phosphorylase"/>
    <property type="match status" value="1"/>
</dbReference>
<dbReference type="AlphaFoldDB" id="A0A1B1Z3V3"/>
<dbReference type="GO" id="GO:0016757">
    <property type="term" value="F:glycosyltransferase activity"/>
    <property type="evidence" value="ECO:0007669"/>
    <property type="project" value="InterPro"/>
</dbReference>
<evidence type="ECO:0000313" key="4">
    <source>
        <dbReference type="Proteomes" id="UP000077412"/>
    </source>
</evidence>
<sequence length="347" mass="39430">MKFTFPILSLNKGGAQRMLVDITNYLVDRGHDVTIIMLKNSINEYNVRARIIHGKSAERLSASDYPKSDIIVSNFFTTVESAHQASLNGKGLHIRFSLCYEPIFLPDQNLSFHSYYKAPYLVILSKYQQKLISLLTGLTGQIIPIYVNPNFKNLKVRHHNPTLQISAIVRMPEGGWTWHRDQDYLLQQLNLVKNRYPNLQFNLICPPNEFAKSQILQNIKNAKSFRFFTPANDQELCQLYSQSDIFVTSSIYEAAPLPGLEAMRCGAALATVYAGGNTEYCNHESNCLMSYRHQNRLASDIMRLIDNPALRIKLASQGELDSQQWTLQRTASAFEQICKAAICDISI</sequence>
<feature type="domain" description="Glycosyl transferase family 1" evidence="2">
    <location>
        <begin position="179"/>
        <end position="318"/>
    </location>
</feature>
<dbReference type="GO" id="GO:0009103">
    <property type="term" value="P:lipopolysaccharide biosynthetic process"/>
    <property type="evidence" value="ECO:0007669"/>
    <property type="project" value="TreeGrafter"/>
</dbReference>
<evidence type="ECO:0000313" key="3">
    <source>
        <dbReference type="EMBL" id="ANX12102.1"/>
    </source>
</evidence>
<dbReference type="Gene3D" id="3.40.50.2000">
    <property type="entry name" value="Glycogen Phosphorylase B"/>
    <property type="match status" value="2"/>
</dbReference>
<reference evidence="3 4" key="1">
    <citation type="submission" date="2016-08" db="EMBL/GenBank/DDBJ databases">
        <title>Complete genome sequence of Fictibacillus arsenicus G25-54, a strain with toxicity to nematodes and a potential arsenic-resistance activity.</title>
        <authorList>
            <person name="Zheng Z."/>
        </authorList>
    </citation>
    <scope>NUCLEOTIDE SEQUENCE [LARGE SCALE GENOMIC DNA]</scope>
    <source>
        <strain evidence="3 4">G25-54</strain>
    </source>
</reference>
<dbReference type="PANTHER" id="PTHR46401:SF2">
    <property type="entry name" value="GLYCOSYLTRANSFERASE WBBK-RELATED"/>
    <property type="match status" value="1"/>
</dbReference>
<evidence type="ECO:0000259" key="2">
    <source>
        <dbReference type="Pfam" id="PF00534"/>
    </source>
</evidence>
<dbReference type="PANTHER" id="PTHR46401">
    <property type="entry name" value="GLYCOSYLTRANSFERASE WBBK-RELATED"/>
    <property type="match status" value="1"/>
</dbReference>
<dbReference type="Pfam" id="PF00534">
    <property type="entry name" value="Glycos_transf_1"/>
    <property type="match status" value="1"/>
</dbReference>
<gene>
    <name evidence="3" type="ORF">ABE41_008795</name>
</gene>
<proteinExistence type="predicted"/>
<evidence type="ECO:0000256" key="1">
    <source>
        <dbReference type="ARBA" id="ARBA00022679"/>
    </source>
</evidence>
<dbReference type="STRING" id="255247.ABE41_008795"/>
<protein>
    <submittedName>
        <fullName evidence="3">Glycosyl transferase family 1</fullName>
    </submittedName>
</protein>
<dbReference type="CDD" id="cd03801">
    <property type="entry name" value="GT4_PimA-like"/>
    <property type="match status" value="1"/>
</dbReference>
<keyword evidence="1 3" id="KW-0808">Transferase</keyword>
<dbReference type="Proteomes" id="UP000077412">
    <property type="component" value="Chromosome"/>
</dbReference>
<keyword evidence="4" id="KW-1185">Reference proteome</keyword>
<dbReference type="KEGG" id="far:ABE41_008795"/>
<dbReference type="InterPro" id="IPR001296">
    <property type="entry name" value="Glyco_trans_1"/>
</dbReference>